<feature type="signal peptide" evidence="1">
    <location>
        <begin position="1"/>
        <end position="22"/>
    </location>
</feature>
<keyword evidence="3" id="KW-1185">Reference proteome</keyword>
<evidence type="ECO:0000313" key="3">
    <source>
        <dbReference type="Proteomes" id="UP000321362"/>
    </source>
</evidence>
<protein>
    <submittedName>
        <fullName evidence="2">Uncharacterized protein</fullName>
    </submittedName>
</protein>
<sequence length="97" mass="10347">MKKIRMGLMAFAAMSGIGSAFAFNAPKKQIGTTYYASLSGSNQVWSLTPPSGKSCQSGNSVACTITSTSPQADVLNTQNSFPDNYTVQHASDNKIYR</sequence>
<accession>A0A5B8W5Y4</accession>
<gene>
    <name evidence="2" type="ORF">FSB76_23975</name>
</gene>
<reference evidence="2 3" key="1">
    <citation type="journal article" date="2013" name="J. Microbiol.">
        <title>Mucilaginibacter ginsenosidivorax sp. nov., with ginsenoside converting activity isolated from sediment.</title>
        <authorList>
            <person name="Kim J.K."/>
            <person name="Choi T.E."/>
            <person name="Liu Q.M."/>
            <person name="Park H.Y."/>
            <person name="Yi T.H."/>
            <person name="Yoon M.H."/>
            <person name="Kim S.C."/>
            <person name="Im W.T."/>
        </authorList>
    </citation>
    <scope>NUCLEOTIDE SEQUENCE [LARGE SCALE GENOMIC DNA]</scope>
    <source>
        <strain evidence="2 3">KHI28</strain>
    </source>
</reference>
<dbReference type="Proteomes" id="UP000321362">
    <property type="component" value="Chromosome"/>
</dbReference>
<evidence type="ECO:0000313" key="2">
    <source>
        <dbReference type="EMBL" id="QEC78857.1"/>
    </source>
</evidence>
<dbReference type="RefSeq" id="WP_147057901.1">
    <property type="nucleotide sequence ID" value="NZ_CP042437.1"/>
</dbReference>
<feature type="chain" id="PRO_5022700330" evidence="1">
    <location>
        <begin position="23"/>
        <end position="97"/>
    </location>
</feature>
<evidence type="ECO:0000256" key="1">
    <source>
        <dbReference type="SAM" id="SignalP"/>
    </source>
</evidence>
<dbReference type="OrthoDB" id="798726at2"/>
<dbReference type="EMBL" id="CP042437">
    <property type="protein sequence ID" value="QEC78857.1"/>
    <property type="molecule type" value="Genomic_DNA"/>
</dbReference>
<proteinExistence type="predicted"/>
<name>A0A5B8W5Y4_9SPHI</name>
<organism evidence="2 3">
    <name type="scientific">Mucilaginibacter ginsenosidivorax</name>
    <dbReference type="NCBI Taxonomy" id="862126"/>
    <lineage>
        <taxon>Bacteria</taxon>
        <taxon>Pseudomonadati</taxon>
        <taxon>Bacteroidota</taxon>
        <taxon>Sphingobacteriia</taxon>
        <taxon>Sphingobacteriales</taxon>
        <taxon>Sphingobacteriaceae</taxon>
        <taxon>Mucilaginibacter</taxon>
    </lineage>
</organism>
<dbReference type="Pfam" id="PF20130">
    <property type="entry name" value="DUF6520"/>
    <property type="match status" value="1"/>
</dbReference>
<dbReference type="InterPro" id="IPR045391">
    <property type="entry name" value="DUF6520"/>
</dbReference>
<keyword evidence="1" id="KW-0732">Signal</keyword>
<dbReference type="AlphaFoldDB" id="A0A5B8W5Y4"/>
<dbReference type="KEGG" id="mgk:FSB76_23975"/>